<dbReference type="RefSeq" id="WP_217069743.1">
    <property type="nucleotide sequence ID" value="NZ_JAHQCS010000189.1"/>
</dbReference>
<feature type="transmembrane region" description="Helical" evidence="1">
    <location>
        <begin position="42"/>
        <end position="63"/>
    </location>
</feature>
<protein>
    <submittedName>
        <fullName evidence="2">Uncharacterized protein</fullName>
    </submittedName>
</protein>
<dbReference type="Proteomes" id="UP000784880">
    <property type="component" value="Unassembled WGS sequence"/>
</dbReference>
<evidence type="ECO:0000313" key="2">
    <source>
        <dbReference type="EMBL" id="MBU9714918.1"/>
    </source>
</evidence>
<name>A0ABS6JN05_9BACI</name>
<reference evidence="2 3" key="1">
    <citation type="submission" date="2021-06" db="EMBL/GenBank/DDBJ databases">
        <title>Bacillus sp. RD4P76, an endophyte from a halophyte.</title>
        <authorList>
            <person name="Sun J.-Q."/>
        </authorList>
    </citation>
    <scope>NUCLEOTIDE SEQUENCE [LARGE SCALE GENOMIC DNA]</scope>
    <source>
        <strain evidence="2 3">CGMCC 1.15917</strain>
    </source>
</reference>
<keyword evidence="1" id="KW-0472">Membrane</keyword>
<keyword evidence="1" id="KW-0812">Transmembrane</keyword>
<feature type="transmembrane region" description="Helical" evidence="1">
    <location>
        <begin position="12"/>
        <end position="30"/>
    </location>
</feature>
<evidence type="ECO:0000256" key="1">
    <source>
        <dbReference type="SAM" id="Phobius"/>
    </source>
</evidence>
<comment type="caution">
    <text evidence="2">The sequence shown here is derived from an EMBL/GenBank/DDBJ whole genome shotgun (WGS) entry which is preliminary data.</text>
</comment>
<keyword evidence="3" id="KW-1185">Reference proteome</keyword>
<sequence length="65" mass="7285">MKNTLFYWIRYLLLVSILVISSISLIIVYSQGYLAEIQMARALPLALVLGLSAIALAIFEISVKR</sequence>
<proteinExistence type="predicted"/>
<dbReference type="EMBL" id="JAHQCS010000189">
    <property type="protein sequence ID" value="MBU9714918.1"/>
    <property type="molecule type" value="Genomic_DNA"/>
</dbReference>
<accession>A0ABS6JN05</accession>
<gene>
    <name evidence="2" type="ORF">KS419_24540</name>
</gene>
<keyword evidence="1" id="KW-1133">Transmembrane helix</keyword>
<organism evidence="2 3">
    <name type="scientific">Evansella tamaricis</name>
    <dbReference type="NCBI Taxonomy" id="2069301"/>
    <lineage>
        <taxon>Bacteria</taxon>
        <taxon>Bacillati</taxon>
        <taxon>Bacillota</taxon>
        <taxon>Bacilli</taxon>
        <taxon>Bacillales</taxon>
        <taxon>Bacillaceae</taxon>
        <taxon>Evansella</taxon>
    </lineage>
</organism>
<evidence type="ECO:0000313" key="3">
    <source>
        <dbReference type="Proteomes" id="UP000784880"/>
    </source>
</evidence>